<dbReference type="AlphaFoldDB" id="A0A0V1IX29"/>
<accession>A0A0V1IX29</accession>
<evidence type="ECO:0000313" key="1">
    <source>
        <dbReference type="EMBL" id="KRX93046.1"/>
    </source>
</evidence>
<evidence type="ECO:0000313" key="5">
    <source>
        <dbReference type="Proteomes" id="UP000054632"/>
    </source>
</evidence>
<keyword evidence="6" id="KW-1185">Reference proteome</keyword>
<evidence type="ECO:0000313" key="4">
    <source>
        <dbReference type="EMBL" id="KRZ39882.1"/>
    </source>
</evidence>
<dbReference type="Proteomes" id="UP000054805">
    <property type="component" value="Unassembled WGS sequence"/>
</dbReference>
<evidence type="ECO:0000313" key="2">
    <source>
        <dbReference type="EMBL" id="KRY68836.1"/>
    </source>
</evidence>
<dbReference type="Proteomes" id="UP000054826">
    <property type="component" value="Unassembled WGS sequence"/>
</dbReference>
<dbReference type="Proteomes" id="UP000054815">
    <property type="component" value="Unassembled WGS sequence"/>
</dbReference>
<gene>
    <name evidence="2" type="ORF">T4A_3245</name>
    <name evidence="3" type="ORF">T4B_5465</name>
    <name evidence="4" type="ORF">T4C_5491</name>
    <name evidence="1" type="ORF">T4E_8964</name>
</gene>
<dbReference type="EMBL" id="JYDU01000096">
    <property type="protein sequence ID" value="KRX93046.1"/>
    <property type="molecule type" value="Genomic_DNA"/>
</dbReference>
<sequence>MLPVVVTDENGKTHVHKQLEDAEFEKDFHPTMPLPFGVCGRTNHRQSINASINNW</sequence>
<proteinExistence type="predicted"/>
<comment type="caution">
    <text evidence="3">The sequence shown here is derived from an EMBL/GenBank/DDBJ whole genome shotgun (WGS) entry which is preliminary data.</text>
</comment>
<dbReference type="EMBL" id="JYDS01000073">
    <property type="protein sequence ID" value="KRZ27268.1"/>
    <property type="molecule type" value="Genomic_DNA"/>
</dbReference>
<dbReference type="EMBL" id="JYDV01000031">
    <property type="protein sequence ID" value="KRZ39882.1"/>
    <property type="molecule type" value="Genomic_DNA"/>
</dbReference>
<evidence type="ECO:0000313" key="6">
    <source>
        <dbReference type="Proteomes" id="UP000054805"/>
    </source>
</evidence>
<organism evidence="3 6">
    <name type="scientific">Trichinella pseudospiralis</name>
    <name type="common">Parasitic roundworm</name>
    <dbReference type="NCBI Taxonomy" id="6337"/>
    <lineage>
        <taxon>Eukaryota</taxon>
        <taxon>Metazoa</taxon>
        <taxon>Ecdysozoa</taxon>
        <taxon>Nematoda</taxon>
        <taxon>Enoplea</taxon>
        <taxon>Dorylaimia</taxon>
        <taxon>Trichinellida</taxon>
        <taxon>Trichinellidae</taxon>
        <taxon>Trichinella</taxon>
    </lineage>
</organism>
<dbReference type="Proteomes" id="UP000054632">
    <property type="component" value="Unassembled WGS sequence"/>
</dbReference>
<name>A0A0V1IX29_TRIPS</name>
<dbReference type="EMBL" id="JYDR01000102">
    <property type="protein sequence ID" value="KRY68836.1"/>
    <property type="molecule type" value="Genomic_DNA"/>
</dbReference>
<reference evidence="5 6" key="1">
    <citation type="submission" date="2015-01" db="EMBL/GenBank/DDBJ databases">
        <title>Evolution of Trichinella species and genotypes.</title>
        <authorList>
            <person name="Korhonen P.K."/>
            <person name="Edoardo P."/>
            <person name="Giuseppe L.R."/>
            <person name="Gasser R.B."/>
        </authorList>
    </citation>
    <scope>NUCLEOTIDE SEQUENCE [LARGE SCALE GENOMIC DNA]</scope>
    <source>
        <strain evidence="2">ISS13</strain>
        <strain evidence="1">ISS141</strain>
        <strain evidence="4">ISS176</strain>
        <strain evidence="3">ISS588</strain>
    </source>
</reference>
<protein>
    <submittedName>
        <fullName evidence="3">Uncharacterized protein</fullName>
    </submittedName>
</protein>
<evidence type="ECO:0000313" key="3">
    <source>
        <dbReference type="EMBL" id="KRZ27268.1"/>
    </source>
</evidence>